<name>A0ABW6IJH4_9CYAN</name>
<dbReference type="GO" id="GO:0016757">
    <property type="term" value="F:glycosyltransferase activity"/>
    <property type="evidence" value="ECO:0007669"/>
    <property type="project" value="UniProtKB-KW"/>
</dbReference>
<reference evidence="1 2" key="1">
    <citation type="submission" date="2024-10" db="EMBL/GenBank/DDBJ databases">
        <authorList>
            <person name="Ratan Roy A."/>
            <person name="Morales Sandoval P.H."/>
            <person name="De Los Santos Villalobos S."/>
            <person name="Chakraborty S."/>
            <person name="Mukherjee J."/>
        </authorList>
    </citation>
    <scope>NUCLEOTIDE SEQUENCE [LARGE SCALE GENOMIC DNA]</scope>
    <source>
        <strain evidence="1 2">S1</strain>
    </source>
</reference>
<dbReference type="InterPro" id="IPR002805">
    <property type="entry name" value="Nict_dMeBzImd_PRibTrfase_arc"/>
</dbReference>
<dbReference type="Gene3D" id="3.40.50.10210">
    <property type="match status" value="1"/>
</dbReference>
<proteinExistence type="inferred from homology"/>
<keyword evidence="1" id="KW-0328">Glycosyltransferase</keyword>
<gene>
    <name evidence="1" type="primary">cobT</name>
    <name evidence="1" type="ORF">ACFVKH_15815</name>
</gene>
<feature type="non-terminal residue" evidence="1">
    <location>
        <position position="293"/>
    </location>
</feature>
<dbReference type="HAMAP" id="MF_01086">
    <property type="entry name" value="UPF0284"/>
    <property type="match status" value="1"/>
</dbReference>
<sequence>MIRVCTERQQATDWLTRHQGKPPLLVCILGFTETALIPGISAAGATPADRRYTAIADAEFLYYGPRHPSVYPLPPLIAGASPVFISRTLVAAQAVPVQIFNAGLPLSPAVPHIDLKGQPAACLSTGQAMSFAQVRSLFQQGLRWGTQLAIDYRDRYVVLSECVVGGTTTALAILLGLGFAVAGKVNSSHAVCNHSQKQDLVALGLRRWQQSRIKGDRLSIDPLAVVAALGDPMQVVAAGMCIALSRASGVLLAGGTQMLAVYALSRAIAHDQQLAWQPQNIVVGTTRWVVEDA</sequence>
<keyword evidence="2" id="KW-1185">Reference proteome</keyword>
<dbReference type="InterPro" id="IPR036087">
    <property type="entry name" value="Nict_dMeBzImd_PRibTrfase_sf"/>
</dbReference>
<keyword evidence="1" id="KW-0808">Transferase</keyword>
<protein>
    <submittedName>
        <fullName evidence="1">Nicotinate mononucleotide-dependent phosphoribosyltransferase CobT</fullName>
    </submittedName>
</protein>
<dbReference type="CDD" id="cd02439">
    <property type="entry name" value="DMB-PRT_CobT"/>
    <property type="match status" value="1"/>
</dbReference>
<dbReference type="NCBIfam" id="TIGR00303">
    <property type="entry name" value="nicotinate mononucleotide-dependent phosphoribosyltransferase CobT"/>
    <property type="match status" value="1"/>
</dbReference>
<dbReference type="PANTHER" id="PTHR38811">
    <property type="match status" value="1"/>
</dbReference>
<dbReference type="Proteomes" id="UP001600165">
    <property type="component" value="Unassembled WGS sequence"/>
</dbReference>
<dbReference type="EMBL" id="JBHZOL010000092">
    <property type="protein sequence ID" value="MFE4107755.1"/>
    <property type="molecule type" value="Genomic_DNA"/>
</dbReference>
<organism evidence="1 2">
    <name type="scientific">Almyronema epifaneia S1</name>
    <dbReference type="NCBI Taxonomy" id="2991925"/>
    <lineage>
        <taxon>Bacteria</taxon>
        <taxon>Bacillati</taxon>
        <taxon>Cyanobacteriota</taxon>
        <taxon>Cyanophyceae</taxon>
        <taxon>Nodosilineales</taxon>
        <taxon>Nodosilineaceae</taxon>
        <taxon>Almyronema</taxon>
        <taxon>Almyronema epifaneia</taxon>
    </lineage>
</organism>
<evidence type="ECO:0000313" key="2">
    <source>
        <dbReference type="Proteomes" id="UP001600165"/>
    </source>
</evidence>
<dbReference type="RefSeq" id="WP_377966779.1">
    <property type="nucleotide sequence ID" value="NZ_JBHZOL010000092.1"/>
</dbReference>
<dbReference type="InterPro" id="IPR003200">
    <property type="entry name" value="Nict_dMeBzImd_PRibTrfase"/>
</dbReference>
<dbReference type="NCBIfam" id="NF003373">
    <property type="entry name" value="PRK04447.1-6"/>
    <property type="match status" value="1"/>
</dbReference>
<evidence type="ECO:0000313" key="1">
    <source>
        <dbReference type="EMBL" id="MFE4107755.1"/>
    </source>
</evidence>
<dbReference type="PANTHER" id="PTHR38811:SF1">
    <property type="entry name" value="UPF0284 PROTEIN SLL1500"/>
    <property type="match status" value="1"/>
</dbReference>
<comment type="caution">
    <text evidence="1">The sequence shown here is derived from an EMBL/GenBank/DDBJ whole genome shotgun (WGS) entry which is preliminary data.</text>
</comment>
<dbReference type="SUPFAM" id="SSF52733">
    <property type="entry name" value="Nicotinate mononucleotide:5,6-dimethylbenzimidazole phosphoribosyltransferase (CobT)"/>
    <property type="match status" value="1"/>
</dbReference>
<accession>A0ABW6IJH4</accession>